<feature type="compositionally biased region" description="Basic residues" evidence="1">
    <location>
        <begin position="86"/>
        <end position="100"/>
    </location>
</feature>
<proteinExistence type="predicted"/>
<dbReference type="Pfam" id="PF22980">
    <property type="entry name" value="Myb_DNA-bind_8"/>
    <property type="match status" value="1"/>
</dbReference>
<evidence type="ECO:0000259" key="2">
    <source>
        <dbReference type="Pfam" id="PF22980"/>
    </source>
</evidence>
<dbReference type="OMA" id="CRMRFIR"/>
<dbReference type="AlphaFoldDB" id="W6PSA7"/>
<dbReference type="Proteomes" id="UP000030686">
    <property type="component" value="Unassembled WGS sequence"/>
</dbReference>
<reference evidence="3" key="1">
    <citation type="journal article" date="2014" name="Nat. Commun.">
        <title>Multiple recent horizontal transfers of a large genomic region in cheese making fungi.</title>
        <authorList>
            <person name="Cheeseman K."/>
            <person name="Ropars J."/>
            <person name="Renault P."/>
            <person name="Dupont J."/>
            <person name="Gouzy J."/>
            <person name="Branca A."/>
            <person name="Abraham A.L."/>
            <person name="Ceppi M."/>
            <person name="Conseiller E."/>
            <person name="Debuchy R."/>
            <person name="Malagnac F."/>
            <person name="Goarin A."/>
            <person name="Silar P."/>
            <person name="Lacoste S."/>
            <person name="Sallet E."/>
            <person name="Bensimon A."/>
            <person name="Giraud T."/>
            <person name="Brygoo Y."/>
        </authorList>
    </citation>
    <scope>NUCLEOTIDE SEQUENCE [LARGE SCALE GENOMIC DNA]</scope>
    <source>
        <strain evidence="3">FM164</strain>
    </source>
</reference>
<dbReference type="EMBL" id="HG792015">
    <property type="protein sequence ID" value="CDM26641.1"/>
    <property type="molecule type" value="Genomic_DNA"/>
</dbReference>
<evidence type="ECO:0000313" key="3">
    <source>
        <dbReference type="EMBL" id="CDM26641.1"/>
    </source>
</evidence>
<name>W6PSA7_PENRF</name>
<accession>W6PSA7</accession>
<protein>
    <recommendedName>
        <fullName evidence="2">Myb-like DNA-binding domain-containing protein</fullName>
    </recommendedName>
</protein>
<sequence>MAPVTDTTSKANGPALPKAKLRIKLNVKPPAKAETEVEALKASDEEFLLTLLDTVKVDHQAAANTLGINKAACRMRFIRLQQKYGFKKKGPKGTPRRKKGAAMVTPANEADVAEGED</sequence>
<dbReference type="InterPro" id="IPR054505">
    <property type="entry name" value="Myb_DNA-bind_8"/>
</dbReference>
<evidence type="ECO:0000256" key="1">
    <source>
        <dbReference type="SAM" id="MobiDB-lite"/>
    </source>
</evidence>
<organism evidence="3 4">
    <name type="scientific">Penicillium roqueforti (strain FM164)</name>
    <dbReference type="NCBI Taxonomy" id="1365484"/>
    <lineage>
        <taxon>Eukaryota</taxon>
        <taxon>Fungi</taxon>
        <taxon>Dikarya</taxon>
        <taxon>Ascomycota</taxon>
        <taxon>Pezizomycotina</taxon>
        <taxon>Eurotiomycetes</taxon>
        <taxon>Eurotiomycetidae</taxon>
        <taxon>Eurotiales</taxon>
        <taxon>Aspergillaceae</taxon>
        <taxon>Penicillium</taxon>
    </lineage>
</organism>
<feature type="region of interest" description="Disordered" evidence="1">
    <location>
        <begin position="86"/>
        <end position="117"/>
    </location>
</feature>
<dbReference type="OrthoDB" id="4365092at2759"/>
<evidence type="ECO:0000313" key="4">
    <source>
        <dbReference type="Proteomes" id="UP000030686"/>
    </source>
</evidence>
<keyword evidence="4" id="KW-1185">Reference proteome</keyword>
<feature type="domain" description="Myb-like DNA-binding" evidence="2">
    <location>
        <begin position="44"/>
        <end position="85"/>
    </location>
</feature>
<gene>
    <name evidence="3" type="ORF">PROQFM164_S01g000450</name>
</gene>